<dbReference type="PANTHER" id="PTHR33867">
    <property type="entry name" value="RIBOSOME MATURATION FACTOR RIMP"/>
    <property type="match status" value="1"/>
</dbReference>
<keyword evidence="1 3" id="KW-0963">Cytoplasm</keyword>
<name>A0A8G2BJ05_9PROT</name>
<dbReference type="SUPFAM" id="SSF74942">
    <property type="entry name" value="YhbC-like, C-terminal domain"/>
    <property type="match status" value="1"/>
</dbReference>
<organism evidence="6 7">
    <name type="scientific">Thalassobaculum litoreum DSM 18839</name>
    <dbReference type="NCBI Taxonomy" id="1123362"/>
    <lineage>
        <taxon>Bacteria</taxon>
        <taxon>Pseudomonadati</taxon>
        <taxon>Pseudomonadota</taxon>
        <taxon>Alphaproteobacteria</taxon>
        <taxon>Rhodospirillales</taxon>
        <taxon>Thalassobaculaceae</taxon>
        <taxon>Thalassobaculum</taxon>
    </lineage>
</organism>
<dbReference type="GO" id="GO:0006412">
    <property type="term" value="P:translation"/>
    <property type="evidence" value="ECO:0007669"/>
    <property type="project" value="TreeGrafter"/>
</dbReference>
<evidence type="ECO:0000313" key="7">
    <source>
        <dbReference type="Proteomes" id="UP000198615"/>
    </source>
</evidence>
<dbReference type="Gene3D" id="3.30.300.70">
    <property type="entry name" value="RimP-like superfamily, N-terminal"/>
    <property type="match status" value="1"/>
</dbReference>
<dbReference type="Pfam" id="PF02576">
    <property type="entry name" value="RimP_N"/>
    <property type="match status" value="1"/>
</dbReference>
<dbReference type="Gene3D" id="2.30.30.180">
    <property type="entry name" value="Ribosome maturation factor RimP, C-terminal domain"/>
    <property type="match status" value="1"/>
</dbReference>
<dbReference type="InterPro" id="IPR028989">
    <property type="entry name" value="RimP_N"/>
</dbReference>
<dbReference type="FunFam" id="3.30.300.70:FF:000001">
    <property type="entry name" value="Ribosome maturation factor RimP"/>
    <property type="match status" value="1"/>
</dbReference>
<proteinExistence type="inferred from homology"/>
<comment type="similarity">
    <text evidence="3">Belongs to the RimP family.</text>
</comment>
<dbReference type="PANTHER" id="PTHR33867:SF1">
    <property type="entry name" value="RIBOSOME MATURATION FACTOR RIMP"/>
    <property type="match status" value="1"/>
</dbReference>
<dbReference type="InterPro" id="IPR028998">
    <property type="entry name" value="RimP_C"/>
</dbReference>
<comment type="caution">
    <text evidence="6">The sequence shown here is derived from an EMBL/GenBank/DDBJ whole genome shotgun (WGS) entry which is preliminary data.</text>
</comment>
<evidence type="ECO:0000259" key="5">
    <source>
        <dbReference type="Pfam" id="PF17384"/>
    </source>
</evidence>
<evidence type="ECO:0000259" key="4">
    <source>
        <dbReference type="Pfam" id="PF02576"/>
    </source>
</evidence>
<dbReference type="Proteomes" id="UP000198615">
    <property type="component" value="Unassembled WGS sequence"/>
</dbReference>
<dbReference type="InterPro" id="IPR035956">
    <property type="entry name" value="RimP_N_sf"/>
</dbReference>
<dbReference type="AlphaFoldDB" id="A0A8G2BJ05"/>
<feature type="domain" description="Ribosome maturation factor RimP C-terminal" evidence="5">
    <location>
        <begin position="87"/>
        <end position="153"/>
    </location>
</feature>
<evidence type="ECO:0000313" key="6">
    <source>
        <dbReference type="EMBL" id="SDF75152.1"/>
    </source>
</evidence>
<dbReference type="InterPro" id="IPR036847">
    <property type="entry name" value="RimP_C_sf"/>
</dbReference>
<evidence type="ECO:0000256" key="1">
    <source>
        <dbReference type="ARBA" id="ARBA00022490"/>
    </source>
</evidence>
<accession>A0A8G2BJ05</accession>
<comment type="function">
    <text evidence="3">Required for maturation of 30S ribosomal subunits.</text>
</comment>
<dbReference type="SUPFAM" id="SSF75420">
    <property type="entry name" value="YhbC-like, N-terminal domain"/>
    <property type="match status" value="1"/>
</dbReference>
<dbReference type="Pfam" id="PF17384">
    <property type="entry name" value="DUF150_C"/>
    <property type="match status" value="1"/>
</dbReference>
<evidence type="ECO:0000256" key="2">
    <source>
        <dbReference type="ARBA" id="ARBA00022517"/>
    </source>
</evidence>
<dbReference type="NCBIfam" id="NF000932">
    <property type="entry name" value="PRK00092.2-5"/>
    <property type="match status" value="1"/>
</dbReference>
<sequence>MDPHIRRIEGIVTPSIEAMGFEVVRVMITGGQRPTLQIMADRSDGSMISVDDCAEISRTVSAVLDVEDPISGEYTLEVSSPGIDRPLTRLKDFERWAGFEARVDMDVPIDGRKRFSGRIKGVADDRVQVELDEKAGTVDLPFEGISRAKLVLTDALLDASRPQGQG</sequence>
<dbReference type="GO" id="GO:0005829">
    <property type="term" value="C:cytosol"/>
    <property type="evidence" value="ECO:0007669"/>
    <property type="project" value="TreeGrafter"/>
</dbReference>
<keyword evidence="7" id="KW-1185">Reference proteome</keyword>
<dbReference type="GO" id="GO:0000028">
    <property type="term" value="P:ribosomal small subunit assembly"/>
    <property type="evidence" value="ECO:0007669"/>
    <property type="project" value="TreeGrafter"/>
</dbReference>
<reference evidence="6 7" key="1">
    <citation type="submission" date="2016-10" db="EMBL/GenBank/DDBJ databases">
        <authorList>
            <person name="Varghese N."/>
            <person name="Submissions S."/>
        </authorList>
    </citation>
    <scope>NUCLEOTIDE SEQUENCE [LARGE SCALE GENOMIC DNA]</scope>
    <source>
        <strain evidence="6 7">DSM 18839</strain>
    </source>
</reference>
<evidence type="ECO:0000256" key="3">
    <source>
        <dbReference type="HAMAP-Rule" id="MF_01077"/>
    </source>
</evidence>
<gene>
    <name evidence="3" type="primary">rimP</name>
    <name evidence="6" type="ORF">SAMN05660686_02192</name>
</gene>
<dbReference type="CDD" id="cd01734">
    <property type="entry name" value="YlxS_C"/>
    <property type="match status" value="1"/>
</dbReference>
<dbReference type="HAMAP" id="MF_01077">
    <property type="entry name" value="RimP"/>
    <property type="match status" value="1"/>
</dbReference>
<dbReference type="InterPro" id="IPR003728">
    <property type="entry name" value="Ribosome_maturation_RimP"/>
</dbReference>
<protein>
    <recommendedName>
        <fullName evidence="3">Ribosome maturation factor RimP</fullName>
    </recommendedName>
</protein>
<feature type="domain" description="Ribosome maturation factor RimP N-terminal" evidence="4">
    <location>
        <begin position="11"/>
        <end position="84"/>
    </location>
</feature>
<dbReference type="EMBL" id="FNBW01000006">
    <property type="protein sequence ID" value="SDF75152.1"/>
    <property type="molecule type" value="Genomic_DNA"/>
</dbReference>
<comment type="subcellular location">
    <subcellularLocation>
        <location evidence="3">Cytoplasm</location>
    </subcellularLocation>
</comment>
<keyword evidence="2 3" id="KW-0690">Ribosome biogenesis</keyword>